<dbReference type="EMBL" id="BTPU01000061">
    <property type="protein sequence ID" value="GMQ64174.1"/>
    <property type="molecule type" value="Genomic_DNA"/>
</dbReference>
<evidence type="ECO:0000313" key="1">
    <source>
        <dbReference type="EMBL" id="GMQ64174.1"/>
    </source>
</evidence>
<accession>A0ACB5UMI3</accession>
<comment type="caution">
    <text evidence="1">The sequence shown here is derived from an EMBL/GenBank/DDBJ whole genome shotgun (WGS) entry which is preliminary data.</text>
</comment>
<organism evidence="1 2">
    <name type="scientific">Vallitalea maricola</name>
    <dbReference type="NCBI Taxonomy" id="3074433"/>
    <lineage>
        <taxon>Bacteria</taxon>
        <taxon>Bacillati</taxon>
        <taxon>Bacillota</taxon>
        <taxon>Clostridia</taxon>
        <taxon>Lachnospirales</taxon>
        <taxon>Vallitaleaceae</taxon>
        <taxon>Vallitalea</taxon>
    </lineage>
</organism>
<evidence type="ECO:0000313" key="2">
    <source>
        <dbReference type="Proteomes" id="UP001374599"/>
    </source>
</evidence>
<sequence>MKSELESVIEKVQKLLRLAESQNEYEAQSAVIKARSLMAKHKLSMNDIQEKEDKVVQGETEKMRSPWKRTLAHVIAKHFRCKTYLRHWGNSYRVIFLGLEEDVELTSIVYKQVVNIINISSRRKRLDRKSYAIGFIQGLDKKLKEQSIKMKNENEEEYALVAVMPVPVIKKYNEIEKGFSGDFKGKGIDQEQIDYNSYINGREDGLNYSKDKEIQEKAI</sequence>
<name>A0ACB5UMI3_9FIRM</name>
<keyword evidence="2" id="KW-1185">Reference proteome</keyword>
<dbReference type="Proteomes" id="UP001374599">
    <property type="component" value="Unassembled WGS sequence"/>
</dbReference>
<proteinExistence type="predicted"/>
<reference evidence="1" key="1">
    <citation type="submission" date="2023-09" db="EMBL/GenBank/DDBJ databases">
        <title>Vallitalea sediminicola and Vallitalea maricola sp. nov., anaerobic bacteria isolated from marine sediment.</title>
        <authorList>
            <person name="Hirano S."/>
            <person name="Maeda A."/>
            <person name="Terahara T."/>
            <person name="Mori K."/>
            <person name="Hamada M."/>
            <person name="Matsumoto R."/>
            <person name="Kobayashi T."/>
        </authorList>
    </citation>
    <scope>NUCLEOTIDE SEQUENCE</scope>
    <source>
        <strain evidence="1">AN17-2</strain>
    </source>
</reference>
<protein>
    <submittedName>
        <fullName evidence="1">DUF2786 domain-containing protein</fullName>
    </submittedName>
</protein>
<gene>
    <name evidence="1" type="ORF">AN2V17_34110</name>
</gene>